<feature type="chain" id="PRO_5047270961" evidence="1">
    <location>
        <begin position="19"/>
        <end position="223"/>
    </location>
</feature>
<dbReference type="InterPro" id="IPR021255">
    <property type="entry name" value="DUF2807"/>
</dbReference>
<evidence type="ECO:0000313" key="3">
    <source>
        <dbReference type="EMBL" id="QYJ69040.1"/>
    </source>
</evidence>
<name>A0ABX8VDX1_9FLAO</name>
<dbReference type="Pfam" id="PF10988">
    <property type="entry name" value="DUF2807"/>
    <property type="match status" value="1"/>
</dbReference>
<reference evidence="3 4" key="1">
    <citation type="submission" date="2021-07" db="EMBL/GenBank/DDBJ databases">
        <title>Flavobacterium WSW3-B6 sp.nov, isolated from seaweed.</title>
        <authorList>
            <person name="Muhammad N."/>
            <person name="Ho H."/>
            <person name="Lee Y.-J."/>
            <person name="Nguyen T."/>
            <person name="Ho J."/>
            <person name="Kim S.-G."/>
        </authorList>
    </citation>
    <scope>NUCLEOTIDE SEQUENCE [LARGE SCALE GENOMIC DNA]</scope>
    <source>
        <strain evidence="3 4">WSW3-B6</strain>
    </source>
</reference>
<evidence type="ECO:0000259" key="2">
    <source>
        <dbReference type="Pfam" id="PF10988"/>
    </source>
</evidence>
<dbReference type="EMBL" id="CP080429">
    <property type="protein sequence ID" value="QYJ69040.1"/>
    <property type="molecule type" value="Genomic_DNA"/>
</dbReference>
<gene>
    <name evidence="3" type="ORF">K1I41_03900</name>
</gene>
<dbReference type="Proteomes" id="UP000825381">
    <property type="component" value="Chromosome"/>
</dbReference>
<sequence length="223" mass="24202">MKKLILVALLTISQCINAQEVTKKLGDFSVVKVFDMINVTLVKSSENKIEIVGDRANEVVVVNKNGKLKIKMEFTKLLAGEDIEATLYYTGTIREIEANEGSYIGSSDVLKVTSLDLNAKEGATIKVEMDVQHLNSKISSGGIAELYGKCINHEVKINSGGILEAKQLITEQTEIKVSAGGEVEIYATDYVNAKVTAGGDIDVYGNPSQVDKKTTFGGRIRIK</sequence>
<proteinExistence type="predicted"/>
<dbReference type="RefSeq" id="WP_220641376.1">
    <property type="nucleotide sequence ID" value="NZ_CP080429.1"/>
</dbReference>
<keyword evidence="4" id="KW-1185">Reference proteome</keyword>
<evidence type="ECO:0000256" key="1">
    <source>
        <dbReference type="SAM" id="SignalP"/>
    </source>
</evidence>
<protein>
    <submittedName>
        <fullName evidence="3">DUF2807 domain-containing protein</fullName>
    </submittedName>
</protein>
<feature type="signal peptide" evidence="1">
    <location>
        <begin position="1"/>
        <end position="18"/>
    </location>
</feature>
<keyword evidence="1" id="KW-0732">Signal</keyword>
<organism evidence="3 4">
    <name type="scientific">Flavobacterium litorale</name>
    <dbReference type="NCBI Taxonomy" id="2856519"/>
    <lineage>
        <taxon>Bacteria</taxon>
        <taxon>Pseudomonadati</taxon>
        <taxon>Bacteroidota</taxon>
        <taxon>Flavobacteriia</taxon>
        <taxon>Flavobacteriales</taxon>
        <taxon>Flavobacteriaceae</taxon>
        <taxon>Flavobacterium</taxon>
    </lineage>
</organism>
<evidence type="ECO:0000313" key="4">
    <source>
        <dbReference type="Proteomes" id="UP000825381"/>
    </source>
</evidence>
<dbReference type="Gene3D" id="2.160.20.120">
    <property type="match status" value="1"/>
</dbReference>
<accession>A0ABX8VDX1</accession>
<feature type="domain" description="Putative auto-transporter adhesin head GIN" evidence="2">
    <location>
        <begin position="27"/>
        <end position="207"/>
    </location>
</feature>